<dbReference type="InterPro" id="IPR050473">
    <property type="entry name" value="A2M/Complement_sys"/>
</dbReference>
<feature type="chain" id="PRO_5046375259" description="Alpha-2-macroglobulin bait region domain-containing protein" evidence="1">
    <location>
        <begin position="24"/>
        <end position="749"/>
    </location>
</feature>
<dbReference type="SMART" id="SM01359">
    <property type="entry name" value="A2M_N_2"/>
    <property type="match status" value="1"/>
</dbReference>
<dbReference type="STRING" id="48698.ENSPFOP00000030160"/>
<evidence type="ECO:0000256" key="1">
    <source>
        <dbReference type="SAM" id="SignalP"/>
    </source>
</evidence>
<dbReference type="Pfam" id="PF00207">
    <property type="entry name" value="A2M"/>
    <property type="match status" value="1"/>
</dbReference>
<evidence type="ECO:0000259" key="2">
    <source>
        <dbReference type="SMART" id="SM01359"/>
    </source>
</evidence>
<dbReference type="EMBL" id="AYCK01028137">
    <property type="status" value="NOT_ANNOTATED_CDS"/>
    <property type="molecule type" value="Genomic_DNA"/>
</dbReference>
<evidence type="ECO:0000313" key="4">
    <source>
        <dbReference type="Proteomes" id="UP000028760"/>
    </source>
</evidence>
<dbReference type="Pfam" id="PF01835">
    <property type="entry name" value="MG2"/>
    <property type="match status" value="1"/>
</dbReference>
<name>A0A096MFG9_POEFO</name>
<reference evidence="4" key="1">
    <citation type="submission" date="2013-10" db="EMBL/GenBank/DDBJ databases">
        <authorList>
            <person name="Schartl M."/>
            <person name="Warren W."/>
        </authorList>
    </citation>
    <scope>NUCLEOTIDE SEQUENCE [LARGE SCALE GENOMIC DNA]</scope>
    <source>
        <strain evidence="4">female</strain>
    </source>
</reference>
<dbReference type="Proteomes" id="UP000028760">
    <property type="component" value="Unassembled WGS sequence"/>
</dbReference>
<dbReference type="AlphaFoldDB" id="A0A096MFG9"/>
<sequence>MGTKNCINVWLTLLLLNLIPSLAAIWGSRYYMVTIPAVLEAGAQTKFCASLLEPNETLTMTVTLKSGEKNTTLYEKTSSEEFHECIQFQVPLVKNEEVQKLEVQVQGNTFYSEEVRKVLIKAYQPMTFIQTDKPIYLPGQTVRFRVVTMDTKFRPASQLYTIIKLEDPNNNRIGQWLNETSNSKILQLSYPLNSEAQEGSYKIIVSAGENKIQHNFKVEKYVLPKFDVTINVKEEVSVGQEVIEAKVCGKYTYGQPVPGNVTVKACRPFVDYISKSQRKETPCDIQTQKADKTGCSTFEFQMSIFTRGDQTVLQDKLDVTATVEEEGTGTSLSQVKQIQISYVIGKLSFVDVPNVYDQGSVVEGKVKAVHYNDTPMSHQSLYLLKDYNWPPHVLQKLTTDVHGFASFSLRTDALTEDIFLRVKQVSPLPSLSYSTYKVPHIPIASHTITKSQPPSVTTTSSLNIKNKTILPCDKETEIFIEYTLVQESPDSVDFIYLVLSRGAIASQGRILVEVENKSVNEGEVSFKLNVSPDLAPEVQIMVYAVLPSKKVISQSTDFSTEKCFNHKVSLEFSSSSAVPGEETKLQLTAQPDSLCGVSAIDQSVLIKEPGKTLDPEKIFSLLPVRKVSEIPSEVVEPMDCLLELLMSRCCLKLNNPFYMKVLLTHLFMDMKKLGLKMATNMFTGLLQCSKILSTMSSVYDYGKAEEILEPIKTVRTFFPETWIWDLVETGSSGTKNVSLTVPDTITTWE</sequence>
<keyword evidence="1" id="KW-0732">Signal</keyword>
<dbReference type="OMA" id="VTTYYNY"/>
<dbReference type="InterPro" id="IPR001599">
    <property type="entry name" value="Macroglobln_a2"/>
</dbReference>
<feature type="signal peptide" evidence="1">
    <location>
        <begin position="1"/>
        <end position="23"/>
    </location>
</feature>
<dbReference type="PANTHER" id="PTHR11412">
    <property type="entry name" value="MACROGLOBULIN / COMPLEMENT"/>
    <property type="match status" value="1"/>
</dbReference>
<dbReference type="Gene3D" id="2.60.40.1930">
    <property type="match status" value="2"/>
</dbReference>
<protein>
    <recommendedName>
        <fullName evidence="2">Alpha-2-macroglobulin bait region domain-containing protein</fullName>
    </recommendedName>
</protein>
<dbReference type="GeneTree" id="ENSGT00940000162996"/>
<dbReference type="Gene3D" id="6.20.50.160">
    <property type="match status" value="1"/>
</dbReference>
<dbReference type="PANTHER" id="PTHR11412:SF150">
    <property type="entry name" value="ALPHA-2-MACROGLOBULIN-RELATED"/>
    <property type="match status" value="1"/>
</dbReference>
<dbReference type="InterPro" id="IPR041555">
    <property type="entry name" value="MG3"/>
</dbReference>
<feature type="domain" description="Alpha-2-macroglobulin bait region" evidence="2">
    <location>
        <begin position="462"/>
        <end position="607"/>
    </location>
</feature>
<dbReference type="Pfam" id="PF07703">
    <property type="entry name" value="A2M_BRD"/>
    <property type="match status" value="1"/>
</dbReference>
<proteinExistence type="predicted"/>
<dbReference type="InterPro" id="IPR011625">
    <property type="entry name" value="A2M_N_BRD"/>
</dbReference>
<reference evidence="3" key="2">
    <citation type="submission" date="2025-08" db="UniProtKB">
        <authorList>
            <consortium name="Ensembl"/>
        </authorList>
    </citation>
    <scope>IDENTIFICATION</scope>
</reference>
<dbReference type="Gene3D" id="2.20.130.20">
    <property type="match status" value="1"/>
</dbReference>
<dbReference type="Gene3D" id="2.60.40.1940">
    <property type="match status" value="1"/>
</dbReference>
<dbReference type="InterPro" id="IPR040839">
    <property type="entry name" value="MG4"/>
</dbReference>
<organism evidence="3 4">
    <name type="scientific">Poecilia formosa</name>
    <name type="common">Amazon molly</name>
    <name type="synonym">Limia formosa</name>
    <dbReference type="NCBI Taxonomy" id="48698"/>
    <lineage>
        <taxon>Eukaryota</taxon>
        <taxon>Metazoa</taxon>
        <taxon>Chordata</taxon>
        <taxon>Craniata</taxon>
        <taxon>Vertebrata</taxon>
        <taxon>Euteleostomi</taxon>
        <taxon>Actinopterygii</taxon>
        <taxon>Neopterygii</taxon>
        <taxon>Teleostei</taxon>
        <taxon>Neoteleostei</taxon>
        <taxon>Acanthomorphata</taxon>
        <taxon>Ovalentaria</taxon>
        <taxon>Atherinomorphae</taxon>
        <taxon>Cyprinodontiformes</taxon>
        <taxon>Poeciliidae</taxon>
        <taxon>Poeciliinae</taxon>
        <taxon>Poecilia</taxon>
    </lineage>
</organism>
<dbReference type="Pfam" id="PF17789">
    <property type="entry name" value="MG4"/>
    <property type="match status" value="1"/>
</dbReference>
<dbReference type="Ensembl" id="ENSPFOT00000022141.1">
    <property type="protein sequence ID" value="ENSPFOP00000030160.1"/>
    <property type="gene ID" value="ENSPFOG00000023734.1"/>
</dbReference>
<dbReference type="InterPro" id="IPR002890">
    <property type="entry name" value="MG2"/>
</dbReference>
<keyword evidence="4" id="KW-1185">Reference proteome</keyword>
<dbReference type="GO" id="GO:0004867">
    <property type="term" value="F:serine-type endopeptidase inhibitor activity"/>
    <property type="evidence" value="ECO:0007669"/>
    <property type="project" value="UniProtKB-KW"/>
</dbReference>
<accession>A0A096MFG9</accession>
<dbReference type="Pfam" id="PF17791">
    <property type="entry name" value="MG3"/>
    <property type="match status" value="1"/>
</dbReference>
<dbReference type="eggNOG" id="KOG1366">
    <property type="taxonomic scope" value="Eukaryota"/>
</dbReference>
<evidence type="ECO:0000313" key="3">
    <source>
        <dbReference type="Ensembl" id="ENSPFOP00000030160.1"/>
    </source>
</evidence>
<reference evidence="3" key="3">
    <citation type="submission" date="2025-09" db="UniProtKB">
        <authorList>
            <consortium name="Ensembl"/>
        </authorList>
    </citation>
    <scope>IDENTIFICATION</scope>
</reference>